<dbReference type="Pfam" id="PF00300">
    <property type="entry name" value="His_Phos_1"/>
    <property type="match status" value="2"/>
</dbReference>
<dbReference type="SMART" id="SM00855">
    <property type="entry name" value="PGAM"/>
    <property type="match status" value="1"/>
</dbReference>
<evidence type="ECO:0000313" key="4">
    <source>
        <dbReference type="Proteomes" id="UP000601435"/>
    </source>
</evidence>
<dbReference type="GO" id="GO:0016791">
    <property type="term" value="F:phosphatase activity"/>
    <property type="evidence" value="ECO:0007669"/>
    <property type="project" value="TreeGrafter"/>
</dbReference>
<dbReference type="SUPFAM" id="SSF53254">
    <property type="entry name" value="Phosphoglycerate mutase-like"/>
    <property type="match status" value="1"/>
</dbReference>
<dbReference type="InterPro" id="IPR029033">
    <property type="entry name" value="His_PPase_superfam"/>
</dbReference>
<dbReference type="InterPro" id="IPR001345">
    <property type="entry name" value="PG/BPGM_mutase_AS"/>
</dbReference>
<dbReference type="GO" id="GO:0005737">
    <property type="term" value="C:cytoplasm"/>
    <property type="evidence" value="ECO:0007669"/>
    <property type="project" value="TreeGrafter"/>
</dbReference>
<name>A0A812KHD6_9DINO</name>
<evidence type="ECO:0008006" key="5">
    <source>
        <dbReference type="Google" id="ProtNLM"/>
    </source>
</evidence>
<organism evidence="3 4">
    <name type="scientific">Symbiodinium necroappetens</name>
    <dbReference type="NCBI Taxonomy" id="1628268"/>
    <lineage>
        <taxon>Eukaryota</taxon>
        <taxon>Sar</taxon>
        <taxon>Alveolata</taxon>
        <taxon>Dinophyceae</taxon>
        <taxon>Suessiales</taxon>
        <taxon>Symbiodiniaceae</taxon>
        <taxon>Symbiodinium</taxon>
    </lineage>
</organism>
<sequence length="235" mass="26944">LPTSEIAMDCCCFLGLAPRARAAPSKRLRLVRHGESQYNVYYAEHHRDPGDFWDAALTPKGEEQAKLLRSRFEKLPEMIVSSPLTRAIQTALLAVPDGTGRRVVANPLCSEHLEASCDLGRPASQLRFAFPQVDFGNLPDVWWYVPDDCKAGITPEASQKLFANDGRRESRPDFERRVDSFVGWLMQQPGKEIAIFAHADFCNCLLQRYFSWREENFKDYWMSNCELLEVELRQE</sequence>
<dbReference type="Proteomes" id="UP000601435">
    <property type="component" value="Unassembled WGS sequence"/>
</dbReference>
<dbReference type="PANTHER" id="PTHR48100">
    <property type="entry name" value="BROAD-SPECIFICITY PHOSPHATASE YOR283W-RELATED"/>
    <property type="match status" value="1"/>
</dbReference>
<feature type="non-terminal residue" evidence="3">
    <location>
        <position position="1"/>
    </location>
</feature>
<reference evidence="3" key="1">
    <citation type="submission" date="2021-02" db="EMBL/GenBank/DDBJ databases">
        <authorList>
            <person name="Dougan E. K."/>
            <person name="Rhodes N."/>
            <person name="Thang M."/>
            <person name="Chan C."/>
        </authorList>
    </citation>
    <scope>NUCLEOTIDE SEQUENCE</scope>
</reference>
<proteinExistence type="predicted"/>
<evidence type="ECO:0000313" key="3">
    <source>
        <dbReference type="EMBL" id="CAE7227941.1"/>
    </source>
</evidence>
<dbReference type="PANTHER" id="PTHR48100:SF1">
    <property type="entry name" value="HISTIDINE PHOSPHATASE FAMILY PROTEIN-RELATED"/>
    <property type="match status" value="1"/>
</dbReference>
<keyword evidence="1" id="KW-0324">Glycolysis</keyword>
<protein>
    <recommendedName>
        <fullName evidence="5">Histidine phosphatase family protein</fullName>
    </recommendedName>
</protein>
<keyword evidence="4" id="KW-1185">Reference proteome</keyword>
<dbReference type="InterPro" id="IPR050275">
    <property type="entry name" value="PGM_Phosphatase"/>
</dbReference>
<dbReference type="CDD" id="cd07067">
    <property type="entry name" value="HP_PGM_like"/>
    <property type="match status" value="1"/>
</dbReference>
<keyword evidence="2" id="KW-0413">Isomerase</keyword>
<feature type="non-terminal residue" evidence="3">
    <location>
        <position position="235"/>
    </location>
</feature>
<evidence type="ECO:0000256" key="1">
    <source>
        <dbReference type="ARBA" id="ARBA00023152"/>
    </source>
</evidence>
<dbReference type="InterPro" id="IPR013078">
    <property type="entry name" value="His_Pase_superF_clade-1"/>
</dbReference>
<dbReference type="Gene3D" id="3.40.50.1240">
    <property type="entry name" value="Phosphoglycerate mutase-like"/>
    <property type="match status" value="1"/>
</dbReference>
<dbReference type="AlphaFoldDB" id="A0A812KHD6"/>
<accession>A0A812KHD6</accession>
<dbReference type="OrthoDB" id="410439at2759"/>
<gene>
    <name evidence="3" type="ORF">SNEC2469_LOCUS3341</name>
</gene>
<dbReference type="PROSITE" id="PS00175">
    <property type="entry name" value="PG_MUTASE"/>
    <property type="match status" value="1"/>
</dbReference>
<evidence type="ECO:0000256" key="2">
    <source>
        <dbReference type="ARBA" id="ARBA00023235"/>
    </source>
</evidence>
<comment type="caution">
    <text evidence="3">The sequence shown here is derived from an EMBL/GenBank/DDBJ whole genome shotgun (WGS) entry which is preliminary data.</text>
</comment>
<dbReference type="EMBL" id="CAJNJA010007702">
    <property type="protein sequence ID" value="CAE7227941.1"/>
    <property type="molecule type" value="Genomic_DNA"/>
</dbReference>